<keyword evidence="2" id="KW-1185">Reference proteome</keyword>
<name>A0A517YUA5_9BACT</name>
<dbReference type="KEGG" id="pcor:KS4_18090"/>
<dbReference type="AlphaFoldDB" id="A0A517YUA5"/>
<sequence length="111" mass="13168">MKICLRIGLLDRSQLYECVTSRQLDELRFAIQDEAYQEDRRAADILYMLNVCAGNYENYKKFIRRCVNTWRFDIENQIAEDAKLAELTDEQIVARKKAEFILSRANAQQRQ</sequence>
<proteinExistence type="predicted"/>
<evidence type="ECO:0000313" key="1">
    <source>
        <dbReference type="EMBL" id="QDU33752.1"/>
    </source>
</evidence>
<evidence type="ECO:0000313" key="2">
    <source>
        <dbReference type="Proteomes" id="UP000317369"/>
    </source>
</evidence>
<accession>A0A517YUA5</accession>
<gene>
    <name evidence="1" type="ORF">KS4_18090</name>
</gene>
<reference evidence="1 2" key="1">
    <citation type="submission" date="2019-02" db="EMBL/GenBank/DDBJ databases">
        <title>Deep-cultivation of Planctomycetes and their phenomic and genomic characterization uncovers novel biology.</title>
        <authorList>
            <person name="Wiegand S."/>
            <person name="Jogler M."/>
            <person name="Boedeker C."/>
            <person name="Pinto D."/>
            <person name="Vollmers J."/>
            <person name="Rivas-Marin E."/>
            <person name="Kohn T."/>
            <person name="Peeters S.H."/>
            <person name="Heuer A."/>
            <person name="Rast P."/>
            <person name="Oberbeckmann S."/>
            <person name="Bunk B."/>
            <person name="Jeske O."/>
            <person name="Meyerdierks A."/>
            <person name="Storesund J.E."/>
            <person name="Kallscheuer N."/>
            <person name="Luecker S."/>
            <person name="Lage O.M."/>
            <person name="Pohl T."/>
            <person name="Merkel B.J."/>
            <person name="Hornburger P."/>
            <person name="Mueller R.-W."/>
            <person name="Bruemmer F."/>
            <person name="Labrenz M."/>
            <person name="Spormann A.M."/>
            <person name="Op den Camp H."/>
            <person name="Overmann J."/>
            <person name="Amann R."/>
            <person name="Jetten M.S.M."/>
            <person name="Mascher T."/>
            <person name="Medema M.H."/>
            <person name="Devos D.P."/>
            <person name="Kaster A.-K."/>
            <person name="Ovreas L."/>
            <person name="Rohde M."/>
            <person name="Galperin M.Y."/>
            <person name="Jogler C."/>
        </authorList>
    </citation>
    <scope>NUCLEOTIDE SEQUENCE [LARGE SCALE GENOMIC DNA]</scope>
    <source>
        <strain evidence="1 2">KS4</strain>
    </source>
</reference>
<dbReference type="EMBL" id="CP036425">
    <property type="protein sequence ID" value="QDU33752.1"/>
    <property type="molecule type" value="Genomic_DNA"/>
</dbReference>
<organism evidence="1 2">
    <name type="scientific">Poriferisphaera corsica</name>
    <dbReference type="NCBI Taxonomy" id="2528020"/>
    <lineage>
        <taxon>Bacteria</taxon>
        <taxon>Pseudomonadati</taxon>
        <taxon>Planctomycetota</taxon>
        <taxon>Phycisphaerae</taxon>
        <taxon>Phycisphaerales</taxon>
        <taxon>Phycisphaeraceae</taxon>
        <taxon>Poriferisphaera</taxon>
    </lineage>
</organism>
<protein>
    <submittedName>
        <fullName evidence="1">Uncharacterized protein</fullName>
    </submittedName>
</protein>
<dbReference type="Proteomes" id="UP000317369">
    <property type="component" value="Chromosome"/>
</dbReference>